<evidence type="ECO:0000313" key="6">
    <source>
        <dbReference type="EMBL" id="RMX57322.1"/>
    </source>
</evidence>
<keyword evidence="7" id="KW-1185">Reference proteome</keyword>
<dbReference type="PROSITE" id="PS50089">
    <property type="entry name" value="ZF_RING_2"/>
    <property type="match status" value="1"/>
</dbReference>
<dbReference type="OrthoDB" id="5958811at2759"/>
<evidence type="ECO:0000256" key="1">
    <source>
        <dbReference type="ARBA" id="ARBA00022723"/>
    </source>
</evidence>
<dbReference type="Proteomes" id="UP000275408">
    <property type="component" value="Unassembled WGS sequence"/>
</dbReference>
<evidence type="ECO:0000256" key="4">
    <source>
        <dbReference type="PROSITE-ProRule" id="PRU00175"/>
    </source>
</evidence>
<evidence type="ECO:0000313" key="7">
    <source>
        <dbReference type="Proteomes" id="UP000275408"/>
    </source>
</evidence>
<comment type="caution">
    <text evidence="6">The sequence shown here is derived from an EMBL/GenBank/DDBJ whole genome shotgun (WGS) entry which is preliminary data.</text>
</comment>
<dbReference type="GO" id="GO:0043122">
    <property type="term" value="P:regulation of canonical NF-kappaB signal transduction"/>
    <property type="evidence" value="ECO:0007669"/>
    <property type="project" value="TreeGrafter"/>
</dbReference>
<dbReference type="SUPFAM" id="SSF57850">
    <property type="entry name" value="RING/U-box"/>
    <property type="match status" value="1"/>
</dbReference>
<dbReference type="InterPro" id="IPR018957">
    <property type="entry name" value="Znf_C3HC4_RING-type"/>
</dbReference>
<dbReference type="GO" id="GO:0005164">
    <property type="term" value="F:tumor necrosis factor receptor binding"/>
    <property type="evidence" value="ECO:0007669"/>
    <property type="project" value="TreeGrafter"/>
</dbReference>
<dbReference type="GO" id="GO:0009898">
    <property type="term" value="C:cytoplasmic side of plasma membrane"/>
    <property type="evidence" value="ECO:0007669"/>
    <property type="project" value="TreeGrafter"/>
</dbReference>
<keyword evidence="3" id="KW-0862">Zinc</keyword>
<evidence type="ECO:0000256" key="2">
    <source>
        <dbReference type="ARBA" id="ARBA00022771"/>
    </source>
</evidence>
<proteinExistence type="predicted"/>
<sequence>MQVAYKEMTHDRAKSKGAKWNLIGGVQFKHMKNCIVFMSCNDWRGLYLALIRLPLKSMYLTPIRVPHEGGKLNVKVAVDDLKPEEQNMQTGIVFKTKNLMSCVAMNEAGIAWSGNTDLAQFKLHLANDTNPRDAHNQRDLKVRFGAEGSPPNNSLKVSVSIGMVTDASLTMLVVGGFFMFSFSTTNTAMVCSKPGVPWWRVLNACFGRSKSIMLRPVTLPCGHSACRNCYRRLLEIEEQKSKTTALCPECRKHFGRESLIVSYAMDRVTSSLEVQCLNEDCEWKGQLGEAEDHNRQCPRQAKISCPLGCNEKLLWQFNYLEKSQFAFHLSSCPCRIVTCKVKDAI</sequence>
<dbReference type="InterPro" id="IPR001841">
    <property type="entry name" value="Znf_RING"/>
</dbReference>
<dbReference type="AlphaFoldDB" id="A0A3M6UUH1"/>
<evidence type="ECO:0000256" key="3">
    <source>
        <dbReference type="ARBA" id="ARBA00022833"/>
    </source>
</evidence>
<dbReference type="STRING" id="46731.A0A3M6UUH1"/>
<dbReference type="GO" id="GO:0008270">
    <property type="term" value="F:zinc ion binding"/>
    <property type="evidence" value="ECO:0007669"/>
    <property type="project" value="UniProtKB-KW"/>
</dbReference>
<keyword evidence="1" id="KW-0479">Metal-binding</keyword>
<gene>
    <name evidence="6" type="ORF">pdam_00021311</name>
</gene>
<dbReference type="InterPro" id="IPR013083">
    <property type="entry name" value="Znf_RING/FYVE/PHD"/>
</dbReference>
<name>A0A3M6UUH1_POCDA</name>
<feature type="domain" description="RING-type" evidence="5">
    <location>
        <begin position="205"/>
        <end position="251"/>
    </location>
</feature>
<dbReference type="EMBL" id="RCHS01000680">
    <property type="protein sequence ID" value="RMX57322.1"/>
    <property type="molecule type" value="Genomic_DNA"/>
</dbReference>
<keyword evidence="2 4" id="KW-0863">Zinc-finger</keyword>
<evidence type="ECO:0000259" key="5">
    <source>
        <dbReference type="PROSITE" id="PS50089"/>
    </source>
</evidence>
<reference evidence="6 7" key="1">
    <citation type="journal article" date="2018" name="Sci. Rep.">
        <title>Comparative analysis of the Pocillopora damicornis genome highlights role of immune system in coral evolution.</title>
        <authorList>
            <person name="Cunning R."/>
            <person name="Bay R.A."/>
            <person name="Gillette P."/>
            <person name="Baker A.C."/>
            <person name="Traylor-Knowles N."/>
        </authorList>
    </citation>
    <scope>NUCLEOTIDE SEQUENCE [LARGE SCALE GENOMIC DNA]</scope>
    <source>
        <strain evidence="6">RSMAS</strain>
        <tissue evidence="6">Whole animal</tissue>
    </source>
</reference>
<dbReference type="Pfam" id="PF00097">
    <property type="entry name" value="zf-C3HC4"/>
    <property type="match status" value="1"/>
</dbReference>
<dbReference type="Gene3D" id="3.30.40.10">
    <property type="entry name" value="Zinc/RING finger domain, C3HC4 (zinc finger)"/>
    <property type="match status" value="1"/>
</dbReference>
<accession>A0A3M6UUH1</accession>
<dbReference type="PANTHER" id="PTHR10131:SF153">
    <property type="entry name" value="RING-TYPE DOMAIN-CONTAINING PROTEIN"/>
    <property type="match status" value="1"/>
</dbReference>
<protein>
    <recommendedName>
        <fullName evidence="5">RING-type domain-containing protein</fullName>
    </recommendedName>
</protein>
<organism evidence="6 7">
    <name type="scientific">Pocillopora damicornis</name>
    <name type="common">Cauliflower coral</name>
    <name type="synonym">Millepora damicornis</name>
    <dbReference type="NCBI Taxonomy" id="46731"/>
    <lineage>
        <taxon>Eukaryota</taxon>
        <taxon>Metazoa</taxon>
        <taxon>Cnidaria</taxon>
        <taxon>Anthozoa</taxon>
        <taxon>Hexacorallia</taxon>
        <taxon>Scleractinia</taxon>
        <taxon>Astrocoeniina</taxon>
        <taxon>Pocilloporidae</taxon>
        <taxon>Pocillopora</taxon>
    </lineage>
</organism>
<dbReference type="PANTHER" id="PTHR10131">
    <property type="entry name" value="TNF RECEPTOR ASSOCIATED FACTOR"/>
    <property type="match status" value="1"/>
</dbReference>